<name>A0A976NZB6_BRELC</name>
<dbReference type="Proteomes" id="UP000294530">
    <property type="component" value="Unassembled WGS sequence"/>
</dbReference>
<protein>
    <submittedName>
        <fullName evidence="2">Uncharacterized protein</fullName>
    </submittedName>
</protein>
<evidence type="ECO:0000313" key="2">
    <source>
        <dbReference type="EMBL" id="TDH73062.1"/>
    </source>
</evidence>
<dbReference type="OrthoDB" id="125322at2759"/>
<evidence type="ECO:0000256" key="1">
    <source>
        <dbReference type="SAM" id="MobiDB-lite"/>
    </source>
</evidence>
<proteinExistence type="predicted"/>
<reference evidence="2 3" key="1">
    <citation type="journal article" date="2021" name="Genome Biol.">
        <title>AFLAP: assembly-free linkage analysis pipeline using k-mers from genome sequencing data.</title>
        <authorList>
            <person name="Fletcher K."/>
            <person name="Zhang L."/>
            <person name="Gil J."/>
            <person name="Han R."/>
            <person name="Cavanaugh K."/>
            <person name="Michelmore R."/>
        </authorList>
    </citation>
    <scope>NUCLEOTIDE SEQUENCE [LARGE SCALE GENOMIC DNA]</scope>
    <source>
        <strain evidence="2 3">SF5</strain>
    </source>
</reference>
<dbReference type="AlphaFoldDB" id="A0A976NZB6"/>
<gene>
    <name evidence="2" type="ORF">CCR75_009053</name>
</gene>
<dbReference type="RefSeq" id="XP_067822561.1">
    <property type="nucleotide sequence ID" value="XM_067967099.1"/>
</dbReference>
<keyword evidence="3" id="KW-1185">Reference proteome</keyword>
<feature type="region of interest" description="Disordered" evidence="1">
    <location>
        <begin position="1"/>
        <end position="24"/>
    </location>
</feature>
<dbReference type="EMBL" id="SHOA02000001">
    <property type="protein sequence ID" value="TDH73062.1"/>
    <property type="molecule type" value="Genomic_DNA"/>
</dbReference>
<dbReference type="KEGG" id="blac:94352770"/>
<dbReference type="GeneID" id="94352770"/>
<accession>A0A976NZB6</accession>
<evidence type="ECO:0000313" key="3">
    <source>
        <dbReference type="Proteomes" id="UP000294530"/>
    </source>
</evidence>
<sequence length="230" mass="26513">MMPRSILKTLSAYASPPRPNCAARSDLKRKPLRQNSGMRRRVRFSPFTKPRGESSRMLLFADKTKHQSPSGFSFSSVTEAEKISNSRRNMELQTMQTLCKAAKRRPRGIMTHLIANLPGLKRLNTWVKTLLKHAKISRNAISRHHCASVHRRYRSKMLHRALWTELDDAYHGYVQKLALSKDILHPKLSLHNAKPLAISYKLPQPNFTPVRRDRFANLLLKEGIPFDNLK</sequence>
<comment type="caution">
    <text evidence="2">The sequence shown here is derived from an EMBL/GenBank/DDBJ whole genome shotgun (WGS) entry which is preliminary data.</text>
</comment>
<organism evidence="2 3">
    <name type="scientific">Bremia lactucae</name>
    <name type="common">Lettuce downy mildew</name>
    <dbReference type="NCBI Taxonomy" id="4779"/>
    <lineage>
        <taxon>Eukaryota</taxon>
        <taxon>Sar</taxon>
        <taxon>Stramenopiles</taxon>
        <taxon>Oomycota</taxon>
        <taxon>Peronosporomycetes</taxon>
        <taxon>Peronosporales</taxon>
        <taxon>Peronosporaceae</taxon>
        <taxon>Bremia</taxon>
    </lineage>
</organism>